<dbReference type="EC" id="4.2.3.-" evidence="6"/>
<evidence type="ECO:0000256" key="3">
    <source>
        <dbReference type="ARBA" id="ARBA00022723"/>
    </source>
</evidence>
<comment type="similarity">
    <text evidence="2 6">Belongs to the terpene synthase family.</text>
</comment>
<name>A0A2G8RLL9_9APHY</name>
<proteinExistence type="inferred from homology"/>
<evidence type="ECO:0000313" key="8">
    <source>
        <dbReference type="Proteomes" id="UP000230002"/>
    </source>
</evidence>
<dbReference type="PANTHER" id="PTHR35201:SF4">
    <property type="entry name" value="BETA-PINACENE SYNTHASE-RELATED"/>
    <property type="match status" value="1"/>
</dbReference>
<dbReference type="AlphaFoldDB" id="A0A2G8RLL9"/>
<dbReference type="OrthoDB" id="6486656at2759"/>
<keyword evidence="8" id="KW-1185">Reference proteome</keyword>
<dbReference type="Proteomes" id="UP000230002">
    <property type="component" value="Unassembled WGS sequence"/>
</dbReference>
<dbReference type="SFLD" id="SFLDG01020">
    <property type="entry name" value="Terpene_Cyclase_Like_2"/>
    <property type="match status" value="1"/>
</dbReference>
<reference evidence="7 8" key="1">
    <citation type="journal article" date="2015" name="Sci. Rep.">
        <title>Chromosome-level genome map provides insights into diverse defense mechanisms in the medicinal fungus Ganoderma sinense.</title>
        <authorList>
            <person name="Zhu Y."/>
            <person name="Xu J."/>
            <person name="Sun C."/>
            <person name="Zhou S."/>
            <person name="Xu H."/>
            <person name="Nelson D.R."/>
            <person name="Qian J."/>
            <person name="Song J."/>
            <person name="Luo H."/>
            <person name="Xiang L."/>
            <person name="Li Y."/>
            <person name="Xu Z."/>
            <person name="Ji A."/>
            <person name="Wang L."/>
            <person name="Lu S."/>
            <person name="Hayward A."/>
            <person name="Sun W."/>
            <person name="Li X."/>
            <person name="Schwartz D.C."/>
            <person name="Wang Y."/>
            <person name="Chen S."/>
        </authorList>
    </citation>
    <scope>NUCLEOTIDE SEQUENCE [LARGE SCALE GENOMIC DNA]</scope>
    <source>
        <strain evidence="7 8">ZZ0214-1</strain>
    </source>
</reference>
<gene>
    <name evidence="7" type="ORF">GSI_15103</name>
</gene>
<dbReference type="EMBL" id="AYKW01000069">
    <property type="protein sequence ID" value="PIL22415.1"/>
    <property type="molecule type" value="Genomic_DNA"/>
</dbReference>
<keyword evidence="3 6" id="KW-0479">Metal-binding</keyword>
<sequence>MPQTIRLPETMANWPLPRRLNPHYAAVVEQSAEWISSFGAFGPKAQLAFDKCNIGLLATMSYPTLSKEHYRIGCDLMNLFFVWDDHTDPLSAAEVRAIADCSLDAIHNPDKERPEGESVIGEITRQFWVNALASSTSETFQRRFKYKWEEFLRAVIEQAEDRDSDRCRTVEEYLSVRRLTIGAEPSYAVAEASMDLPQEVFDNPLLVALRRDVTDLIILDNDMSSYNKEQAVGDDHHNIITIVMRQKGYNLQEALGWLAAEHKVREDRILTTSWPQVAALKFSPDVDELLKYYVDHVLNWPRANDSWNFESGRYFGSEGLRIQKERVVKLLPKRQPARVDM</sequence>
<dbReference type="GO" id="GO:0046872">
    <property type="term" value="F:metal ion binding"/>
    <property type="evidence" value="ECO:0007669"/>
    <property type="project" value="UniProtKB-KW"/>
</dbReference>
<dbReference type="SUPFAM" id="SSF48576">
    <property type="entry name" value="Terpenoid synthases"/>
    <property type="match status" value="1"/>
</dbReference>
<evidence type="ECO:0000256" key="2">
    <source>
        <dbReference type="ARBA" id="ARBA00006333"/>
    </source>
</evidence>
<comment type="cofactor">
    <cofactor evidence="1 6">
        <name>Mg(2+)</name>
        <dbReference type="ChEBI" id="CHEBI:18420"/>
    </cofactor>
</comment>
<keyword evidence="5 6" id="KW-0456">Lyase</keyword>
<dbReference type="SFLD" id="SFLDS00005">
    <property type="entry name" value="Isoprenoid_Synthase_Type_I"/>
    <property type="match status" value="1"/>
</dbReference>
<evidence type="ECO:0000256" key="1">
    <source>
        <dbReference type="ARBA" id="ARBA00001946"/>
    </source>
</evidence>
<dbReference type="Gene3D" id="1.10.600.10">
    <property type="entry name" value="Farnesyl Diphosphate Synthase"/>
    <property type="match status" value="1"/>
</dbReference>
<dbReference type="GO" id="GO:0010333">
    <property type="term" value="F:terpene synthase activity"/>
    <property type="evidence" value="ECO:0007669"/>
    <property type="project" value="InterPro"/>
</dbReference>
<dbReference type="GO" id="GO:0008299">
    <property type="term" value="P:isoprenoid biosynthetic process"/>
    <property type="evidence" value="ECO:0007669"/>
    <property type="project" value="UniProtKB-ARBA"/>
</dbReference>
<evidence type="ECO:0000313" key="7">
    <source>
        <dbReference type="EMBL" id="PIL22415.1"/>
    </source>
</evidence>
<dbReference type="Pfam" id="PF19086">
    <property type="entry name" value="Terpene_syn_C_2"/>
    <property type="match status" value="1"/>
</dbReference>
<keyword evidence="4 6" id="KW-0460">Magnesium</keyword>
<evidence type="ECO:0000256" key="4">
    <source>
        <dbReference type="ARBA" id="ARBA00022842"/>
    </source>
</evidence>
<dbReference type="InterPro" id="IPR008949">
    <property type="entry name" value="Isoprenoid_synthase_dom_sf"/>
</dbReference>
<dbReference type="PANTHER" id="PTHR35201">
    <property type="entry name" value="TERPENE SYNTHASE"/>
    <property type="match status" value="1"/>
</dbReference>
<evidence type="ECO:0000256" key="6">
    <source>
        <dbReference type="RuleBase" id="RU366034"/>
    </source>
</evidence>
<dbReference type="InterPro" id="IPR034686">
    <property type="entry name" value="Terpene_cyclase-like_2"/>
</dbReference>
<organism evidence="7 8">
    <name type="scientific">Ganoderma sinense ZZ0214-1</name>
    <dbReference type="NCBI Taxonomy" id="1077348"/>
    <lineage>
        <taxon>Eukaryota</taxon>
        <taxon>Fungi</taxon>
        <taxon>Dikarya</taxon>
        <taxon>Basidiomycota</taxon>
        <taxon>Agaricomycotina</taxon>
        <taxon>Agaricomycetes</taxon>
        <taxon>Polyporales</taxon>
        <taxon>Polyporaceae</taxon>
        <taxon>Ganoderma</taxon>
    </lineage>
</organism>
<comment type="caution">
    <text evidence="7">The sequence shown here is derived from an EMBL/GenBank/DDBJ whole genome shotgun (WGS) entry which is preliminary data.</text>
</comment>
<accession>A0A2G8RLL9</accession>
<evidence type="ECO:0000256" key="5">
    <source>
        <dbReference type="ARBA" id="ARBA00023239"/>
    </source>
</evidence>
<protein>
    <recommendedName>
        <fullName evidence="6">Terpene synthase</fullName>
        <ecNumber evidence="6">4.2.3.-</ecNumber>
    </recommendedName>
</protein>
<dbReference type="SMR" id="A0A2G8RLL9"/>